<sequence length="75" mass="8013">MTPHRDWHRSTTQEAPHTQPEAERGWLKAVALFCLGAGVSSGYGFAQGAIIPSIFALAIGCSGLLVLSSMQWLEG</sequence>
<accession>A0A517SK72</accession>
<dbReference type="AlphaFoldDB" id="A0A517SK72"/>
<gene>
    <name evidence="3" type="ORF">Pan44_45800</name>
</gene>
<keyword evidence="2" id="KW-1133">Transmembrane helix</keyword>
<dbReference type="KEGG" id="ccos:Pan44_45800"/>
<evidence type="ECO:0000256" key="1">
    <source>
        <dbReference type="SAM" id="MobiDB-lite"/>
    </source>
</evidence>
<dbReference type="EMBL" id="CP036271">
    <property type="protein sequence ID" value="QDT56525.1"/>
    <property type="molecule type" value="Genomic_DNA"/>
</dbReference>
<evidence type="ECO:0000313" key="4">
    <source>
        <dbReference type="Proteomes" id="UP000315700"/>
    </source>
</evidence>
<evidence type="ECO:0000313" key="3">
    <source>
        <dbReference type="EMBL" id="QDT56525.1"/>
    </source>
</evidence>
<dbReference type="Proteomes" id="UP000315700">
    <property type="component" value="Chromosome"/>
</dbReference>
<keyword evidence="2" id="KW-0812">Transmembrane</keyword>
<dbReference type="InParanoid" id="A0A517SK72"/>
<dbReference type="RefSeq" id="WP_145033993.1">
    <property type="nucleotide sequence ID" value="NZ_CP036271.1"/>
</dbReference>
<protein>
    <submittedName>
        <fullName evidence="3">Uncharacterized protein</fullName>
    </submittedName>
</protein>
<name>A0A517SK72_9PLAN</name>
<organism evidence="3 4">
    <name type="scientific">Caulifigura coniformis</name>
    <dbReference type="NCBI Taxonomy" id="2527983"/>
    <lineage>
        <taxon>Bacteria</taxon>
        <taxon>Pseudomonadati</taxon>
        <taxon>Planctomycetota</taxon>
        <taxon>Planctomycetia</taxon>
        <taxon>Planctomycetales</taxon>
        <taxon>Planctomycetaceae</taxon>
        <taxon>Caulifigura</taxon>
    </lineage>
</organism>
<proteinExistence type="predicted"/>
<keyword evidence="4" id="KW-1185">Reference proteome</keyword>
<evidence type="ECO:0000256" key="2">
    <source>
        <dbReference type="SAM" id="Phobius"/>
    </source>
</evidence>
<feature type="transmembrane region" description="Helical" evidence="2">
    <location>
        <begin position="53"/>
        <end position="73"/>
    </location>
</feature>
<keyword evidence="2" id="KW-0472">Membrane</keyword>
<feature type="region of interest" description="Disordered" evidence="1">
    <location>
        <begin position="1"/>
        <end position="22"/>
    </location>
</feature>
<feature type="compositionally biased region" description="Basic and acidic residues" evidence="1">
    <location>
        <begin position="1"/>
        <end position="11"/>
    </location>
</feature>
<reference evidence="3 4" key="1">
    <citation type="submission" date="2019-02" db="EMBL/GenBank/DDBJ databases">
        <title>Deep-cultivation of Planctomycetes and their phenomic and genomic characterization uncovers novel biology.</title>
        <authorList>
            <person name="Wiegand S."/>
            <person name="Jogler M."/>
            <person name="Boedeker C."/>
            <person name="Pinto D."/>
            <person name="Vollmers J."/>
            <person name="Rivas-Marin E."/>
            <person name="Kohn T."/>
            <person name="Peeters S.H."/>
            <person name="Heuer A."/>
            <person name="Rast P."/>
            <person name="Oberbeckmann S."/>
            <person name="Bunk B."/>
            <person name="Jeske O."/>
            <person name="Meyerdierks A."/>
            <person name="Storesund J.E."/>
            <person name="Kallscheuer N."/>
            <person name="Luecker S."/>
            <person name="Lage O.M."/>
            <person name="Pohl T."/>
            <person name="Merkel B.J."/>
            <person name="Hornburger P."/>
            <person name="Mueller R.-W."/>
            <person name="Bruemmer F."/>
            <person name="Labrenz M."/>
            <person name="Spormann A.M."/>
            <person name="Op den Camp H."/>
            <person name="Overmann J."/>
            <person name="Amann R."/>
            <person name="Jetten M.S.M."/>
            <person name="Mascher T."/>
            <person name="Medema M.H."/>
            <person name="Devos D.P."/>
            <person name="Kaster A.-K."/>
            <person name="Ovreas L."/>
            <person name="Rohde M."/>
            <person name="Galperin M.Y."/>
            <person name="Jogler C."/>
        </authorList>
    </citation>
    <scope>NUCLEOTIDE SEQUENCE [LARGE SCALE GENOMIC DNA]</scope>
    <source>
        <strain evidence="3 4">Pan44</strain>
    </source>
</reference>